<dbReference type="Pfam" id="PF05954">
    <property type="entry name" value="Phage_GPD"/>
    <property type="match status" value="1"/>
</dbReference>
<dbReference type="Gene3D" id="3.55.50.10">
    <property type="entry name" value="Baseplate protein-like domains"/>
    <property type="match status" value="1"/>
</dbReference>
<evidence type="ECO:0000256" key="2">
    <source>
        <dbReference type="SAM" id="MobiDB-lite"/>
    </source>
</evidence>
<dbReference type="InterPro" id="IPR017847">
    <property type="entry name" value="T6SS_RhsGE_Vgr_subset"/>
</dbReference>
<dbReference type="SUPFAM" id="SSF69279">
    <property type="entry name" value="Phage tail proteins"/>
    <property type="match status" value="2"/>
</dbReference>
<feature type="compositionally biased region" description="Polar residues" evidence="2">
    <location>
        <begin position="651"/>
        <end position="666"/>
    </location>
</feature>
<dbReference type="EMBL" id="JAOCAP010000003">
    <property type="protein sequence ID" value="MDH1318387.1"/>
    <property type="molecule type" value="Genomic_DNA"/>
</dbReference>
<evidence type="ECO:0000256" key="1">
    <source>
        <dbReference type="ARBA" id="ARBA00005558"/>
    </source>
</evidence>
<dbReference type="InterPro" id="IPR006531">
    <property type="entry name" value="Gp5/Vgr_OB"/>
</dbReference>
<dbReference type="Gene3D" id="2.40.50.230">
    <property type="entry name" value="Gp5 N-terminal domain"/>
    <property type="match status" value="1"/>
</dbReference>
<dbReference type="NCBIfam" id="TIGR03361">
    <property type="entry name" value="VI_Rhs_Vgr"/>
    <property type="match status" value="1"/>
</dbReference>
<dbReference type="SUPFAM" id="SSF69255">
    <property type="entry name" value="gp5 N-terminal domain-like"/>
    <property type="match status" value="1"/>
</dbReference>
<accession>A0AA42PPF8</accession>
<dbReference type="AlphaFoldDB" id="A0AA42PPF8"/>
<comment type="caution">
    <text evidence="5">The sequence shown here is derived from an EMBL/GenBank/DDBJ whole genome shotgun (WGS) entry which is preliminary data.</text>
</comment>
<feature type="region of interest" description="Disordered" evidence="2">
    <location>
        <begin position="638"/>
        <end position="670"/>
    </location>
</feature>
<dbReference type="SUPFAM" id="SSF69349">
    <property type="entry name" value="Phage fibre proteins"/>
    <property type="match status" value="1"/>
</dbReference>
<feature type="domain" description="Gp5/Type VI secretion system Vgr protein OB-fold" evidence="3">
    <location>
        <begin position="381"/>
        <end position="448"/>
    </location>
</feature>
<sequence>MLNRITVQLPVEGLLFWKLSGREAMSESFALTLTVLGTDARIDRSKLLGQPVTVTIPTQNLLTSRYINGKITRVAVSAVELTGTRYAVYQLTVEPDLWPMKRDRNLRIFQGQTVPQIVKTLLGEHQVNVEDKLTGSYRVWDYCVQYQESSLDFISRLMELEGIAYYFRHEADKHTLVLTDAATQHQPFSGYEVIPYHQTPSGGSTDEEGISQWALEDSVTPGIYSLDDYDFRKPNAWLFQAQQNPASPKPGSIDVYDWPGRFVDKGHGEFYARIRQERWQVEHQQIQATATAAGIAPGHTFTLTNAPFFSDNGEYLVTAAGYHFEENRYASGEGETIHRTDFTVIPSAVVYRPAQSTTWPRTYGPQTAKVVGPKGESIWTDKYGRVKVKFHWDRLAKGDDTSSCWVRVSSAWAGQGYGGVQIPRVGDEVVVDFINGDPDRPIITGRVYNDASMPPWALPAAATQMGFMSRSKGGSVDNANALRFEDKAGAEQVWIQAERNMDTSVKNDETHSVGGARSHYVKKNELHRVEANQTQAVKGGTEILTGKGKLDAAVEQYVIASGTKLRLVSGESAIELNANGKINLIGKEFNFFVEGDGYITTGGKLHLNTSGTKPGTTAPGSGHKGDIDAAVQAKFTPGKESKAGVAASAPAETSKNATPPASNVPSSGYGKDVDSLVDKSPTMKNDIATLKKRGWTFEEGEAGKGTFANRQKRVITVDKNELGNPNAVVQSLSHESGHALYEPNIDFSSRDAYLNSTLSDEGAATLNNIRVQREIIANKGGDIGIAGNPANQTQYNRIYDSLERGAIKESEARTQIGRIFGKGEQTSTTGQYYEDYYGGWYDKNYP</sequence>
<evidence type="ECO:0000259" key="3">
    <source>
        <dbReference type="Pfam" id="PF04717"/>
    </source>
</evidence>
<feature type="domain" description="Gp5/Type VI secretion system Vgr C-terminal trimerisation" evidence="4">
    <location>
        <begin position="465"/>
        <end position="543"/>
    </location>
</feature>
<dbReference type="Gene3D" id="2.30.110.50">
    <property type="match status" value="1"/>
</dbReference>
<dbReference type="InterPro" id="IPR037026">
    <property type="entry name" value="Vgr_OB-fold_dom_sf"/>
</dbReference>
<dbReference type="InterPro" id="IPR006533">
    <property type="entry name" value="T6SS_Vgr_RhsGE"/>
</dbReference>
<evidence type="ECO:0000259" key="4">
    <source>
        <dbReference type="Pfam" id="PF22178"/>
    </source>
</evidence>
<dbReference type="Proteomes" id="UP001158416">
    <property type="component" value="Unassembled WGS sequence"/>
</dbReference>
<reference evidence="5" key="1">
    <citation type="submission" date="2022-09" db="EMBL/GenBank/DDBJ databases">
        <title>Intensive care unit water sources are persistently colonized with multi-drug resistant bacteria and are the site of extensive horizontal gene transfer of antibiotic resistance genes.</title>
        <authorList>
            <person name="Diorio-Toth L."/>
        </authorList>
    </citation>
    <scope>NUCLEOTIDE SEQUENCE</scope>
    <source>
        <strain evidence="5">GD03936</strain>
    </source>
</reference>
<dbReference type="Gene3D" id="4.10.220.110">
    <property type="match status" value="1"/>
</dbReference>
<dbReference type="NCBIfam" id="TIGR01646">
    <property type="entry name" value="vgr_GE"/>
    <property type="match status" value="1"/>
</dbReference>
<evidence type="ECO:0000313" key="6">
    <source>
        <dbReference type="Proteomes" id="UP001158416"/>
    </source>
</evidence>
<protein>
    <submittedName>
        <fullName evidence="5">Type VI secretion system tip protein VgrG</fullName>
    </submittedName>
</protein>
<dbReference type="Pfam" id="PF04717">
    <property type="entry name" value="Phage_base_V"/>
    <property type="match status" value="1"/>
</dbReference>
<name>A0AA42PPF8_9ENTR</name>
<dbReference type="InterPro" id="IPR054030">
    <property type="entry name" value="Gp5_Vgr_C"/>
</dbReference>
<gene>
    <name evidence="5" type="ORF">N5C39_08425</name>
</gene>
<proteinExistence type="inferred from homology"/>
<organism evidence="5 6">
    <name type="scientific">Enterobacter bugandensis</name>
    <dbReference type="NCBI Taxonomy" id="881260"/>
    <lineage>
        <taxon>Bacteria</taxon>
        <taxon>Pseudomonadati</taxon>
        <taxon>Pseudomonadota</taxon>
        <taxon>Gammaproteobacteria</taxon>
        <taxon>Enterobacterales</taxon>
        <taxon>Enterobacteriaceae</taxon>
        <taxon>Enterobacter</taxon>
    </lineage>
</organism>
<dbReference type="RefSeq" id="WP_280028377.1">
    <property type="nucleotide sequence ID" value="NZ_JAOCAP010000003.1"/>
</dbReference>
<evidence type="ECO:0000313" key="5">
    <source>
        <dbReference type="EMBL" id="MDH1318387.1"/>
    </source>
</evidence>
<comment type="similarity">
    <text evidence="1">Belongs to the VgrG protein family.</text>
</comment>
<dbReference type="Pfam" id="PF22178">
    <property type="entry name" value="Gp5_trimer_C"/>
    <property type="match status" value="1"/>
</dbReference>